<reference evidence="2" key="1">
    <citation type="submission" date="2021-06" db="EMBL/GenBank/DDBJ databases">
        <authorList>
            <person name="Kallberg Y."/>
            <person name="Tangrot J."/>
            <person name="Rosling A."/>
        </authorList>
    </citation>
    <scope>NUCLEOTIDE SEQUENCE</scope>
    <source>
        <strain evidence="2">UK204</strain>
    </source>
</reference>
<name>A0A9N9EXA7_9GLOM</name>
<feature type="region of interest" description="Disordered" evidence="1">
    <location>
        <begin position="1"/>
        <end position="42"/>
    </location>
</feature>
<dbReference type="EMBL" id="CAJVPQ010007296">
    <property type="protein sequence ID" value="CAG8695244.1"/>
    <property type="molecule type" value="Genomic_DNA"/>
</dbReference>
<gene>
    <name evidence="2" type="ORF">FCALED_LOCUS13185</name>
</gene>
<organism evidence="2 3">
    <name type="scientific">Funneliformis caledonium</name>
    <dbReference type="NCBI Taxonomy" id="1117310"/>
    <lineage>
        <taxon>Eukaryota</taxon>
        <taxon>Fungi</taxon>
        <taxon>Fungi incertae sedis</taxon>
        <taxon>Mucoromycota</taxon>
        <taxon>Glomeromycotina</taxon>
        <taxon>Glomeromycetes</taxon>
        <taxon>Glomerales</taxon>
        <taxon>Glomeraceae</taxon>
        <taxon>Funneliformis</taxon>
    </lineage>
</organism>
<evidence type="ECO:0000256" key="1">
    <source>
        <dbReference type="SAM" id="MobiDB-lite"/>
    </source>
</evidence>
<proteinExistence type="predicted"/>
<evidence type="ECO:0000313" key="3">
    <source>
        <dbReference type="Proteomes" id="UP000789570"/>
    </source>
</evidence>
<feature type="compositionally biased region" description="Basic and acidic residues" evidence="1">
    <location>
        <begin position="1"/>
        <end position="11"/>
    </location>
</feature>
<comment type="caution">
    <text evidence="2">The sequence shown here is derived from an EMBL/GenBank/DDBJ whole genome shotgun (WGS) entry which is preliminary data.</text>
</comment>
<dbReference type="Proteomes" id="UP000789570">
    <property type="component" value="Unassembled WGS sequence"/>
</dbReference>
<accession>A0A9N9EXA7</accession>
<sequence length="42" mass="4726">DNDKNSVKYDNDSDYNISNNDCNDNDSSYNSDDSKVVSSRSD</sequence>
<dbReference type="AlphaFoldDB" id="A0A9N9EXA7"/>
<protein>
    <submittedName>
        <fullName evidence="2">4712_t:CDS:1</fullName>
    </submittedName>
</protein>
<evidence type="ECO:0000313" key="2">
    <source>
        <dbReference type="EMBL" id="CAG8695244.1"/>
    </source>
</evidence>
<feature type="compositionally biased region" description="Low complexity" evidence="1">
    <location>
        <begin position="14"/>
        <end position="42"/>
    </location>
</feature>
<feature type="non-terminal residue" evidence="2">
    <location>
        <position position="1"/>
    </location>
</feature>
<keyword evidence="3" id="KW-1185">Reference proteome</keyword>